<feature type="transmembrane region" description="Helical" evidence="5">
    <location>
        <begin position="223"/>
        <end position="240"/>
    </location>
</feature>
<dbReference type="STRING" id="1797535.A2744_02465"/>
<feature type="transmembrane region" description="Helical" evidence="5">
    <location>
        <begin position="62"/>
        <end position="82"/>
    </location>
</feature>
<organism evidence="7 8">
    <name type="scientific">Candidatus Buchananbacteria bacterium RIFCSPHIGHO2_01_FULL_44_11</name>
    <dbReference type="NCBI Taxonomy" id="1797535"/>
    <lineage>
        <taxon>Bacteria</taxon>
        <taxon>Candidatus Buchananiibacteriota</taxon>
    </lineage>
</organism>
<name>A0A1G1Y091_9BACT</name>
<sequence>MFWFDFNWQIQQFLIQFWWQINFLLLVILVIIGYLAYKKPIYALGLTIVLLPTYLFRSYVWFLPFTFLELCIWVTFLGWLFAKMSSRGGSTEQNDETISKEIASPRSRIGARNDTKLIDWLWPIILILLTSTISLLIAPDWPAAAGLWKAYFIEPLLFFLVLTNVLKNDKDKEIILWSLGLATLVVSLLAIYQKFTGFGIAEPGWVGADHRRVTSIFTSPNAVGLYLGPIVMIYLSWLIAEVKNVRRSILKILILTPALLAILFTLSQGTWLGMLAAAIFLGYFARPAEAGRSGGWNKKWTTIIVALAVILVLLVPTARNIVWPTLTFQDAAGQNRLVLLQMSQQYLLENPKNFVLGAGIFGFSQIQNQLREPLKMEALLYPHNIIFNFWLEIGLLGLAAFGWLIIKFFKAGATSYQLPTTNYRWLTLGLMAAMIVILVHGLVDVPYFKNDLAILFWIIIGLANQDYRG</sequence>
<evidence type="ECO:0000313" key="7">
    <source>
        <dbReference type="EMBL" id="OGY45692.1"/>
    </source>
</evidence>
<dbReference type="InterPro" id="IPR051533">
    <property type="entry name" value="WaaL-like"/>
</dbReference>
<gene>
    <name evidence="7" type="ORF">A2744_02465</name>
</gene>
<feature type="transmembrane region" description="Helical" evidence="5">
    <location>
        <begin position="385"/>
        <end position="405"/>
    </location>
</feature>
<dbReference type="InterPro" id="IPR007016">
    <property type="entry name" value="O-antigen_ligase-rel_domated"/>
</dbReference>
<feature type="transmembrane region" description="Helical" evidence="5">
    <location>
        <begin position="300"/>
        <end position="318"/>
    </location>
</feature>
<evidence type="ECO:0000256" key="4">
    <source>
        <dbReference type="ARBA" id="ARBA00023136"/>
    </source>
</evidence>
<feature type="transmembrane region" description="Helical" evidence="5">
    <location>
        <begin position="425"/>
        <end position="443"/>
    </location>
</feature>
<comment type="subcellular location">
    <subcellularLocation>
        <location evidence="1">Membrane</location>
        <topology evidence="1">Multi-pass membrane protein</topology>
    </subcellularLocation>
</comment>
<keyword evidence="4 5" id="KW-0472">Membrane</keyword>
<evidence type="ECO:0000256" key="3">
    <source>
        <dbReference type="ARBA" id="ARBA00022989"/>
    </source>
</evidence>
<feature type="transmembrane region" description="Helical" evidence="5">
    <location>
        <begin position="117"/>
        <end position="137"/>
    </location>
</feature>
<dbReference type="PANTHER" id="PTHR37422">
    <property type="entry name" value="TEICHURONIC ACID BIOSYNTHESIS PROTEIN TUAE"/>
    <property type="match status" value="1"/>
</dbReference>
<feature type="domain" description="O-antigen ligase-related" evidence="6">
    <location>
        <begin position="258"/>
        <end position="401"/>
    </location>
</feature>
<evidence type="ECO:0000256" key="5">
    <source>
        <dbReference type="SAM" id="Phobius"/>
    </source>
</evidence>
<feature type="transmembrane region" description="Helical" evidence="5">
    <location>
        <begin position="143"/>
        <end position="162"/>
    </location>
</feature>
<proteinExistence type="predicted"/>
<evidence type="ECO:0000313" key="8">
    <source>
        <dbReference type="Proteomes" id="UP000178240"/>
    </source>
</evidence>
<dbReference type="PANTHER" id="PTHR37422:SF13">
    <property type="entry name" value="LIPOPOLYSACCHARIDE BIOSYNTHESIS PROTEIN PA4999-RELATED"/>
    <property type="match status" value="1"/>
</dbReference>
<protein>
    <recommendedName>
        <fullName evidence="6">O-antigen ligase-related domain-containing protein</fullName>
    </recommendedName>
</protein>
<dbReference type="EMBL" id="MHIE01000014">
    <property type="protein sequence ID" value="OGY45692.1"/>
    <property type="molecule type" value="Genomic_DNA"/>
</dbReference>
<comment type="caution">
    <text evidence="7">The sequence shown here is derived from an EMBL/GenBank/DDBJ whole genome shotgun (WGS) entry which is preliminary data.</text>
</comment>
<keyword evidence="2 5" id="KW-0812">Transmembrane</keyword>
<accession>A0A1G1Y091</accession>
<feature type="transmembrane region" description="Helical" evidence="5">
    <location>
        <begin position="252"/>
        <end position="280"/>
    </location>
</feature>
<dbReference type="Proteomes" id="UP000178240">
    <property type="component" value="Unassembled WGS sequence"/>
</dbReference>
<keyword evidence="3 5" id="KW-1133">Transmembrane helix</keyword>
<reference evidence="7 8" key="1">
    <citation type="journal article" date="2016" name="Nat. Commun.">
        <title>Thousands of microbial genomes shed light on interconnected biogeochemical processes in an aquifer system.</title>
        <authorList>
            <person name="Anantharaman K."/>
            <person name="Brown C.T."/>
            <person name="Hug L.A."/>
            <person name="Sharon I."/>
            <person name="Castelle C.J."/>
            <person name="Probst A.J."/>
            <person name="Thomas B.C."/>
            <person name="Singh A."/>
            <person name="Wilkins M.J."/>
            <person name="Karaoz U."/>
            <person name="Brodie E.L."/>
            <person name="Williams K.H."/>
            <person name="Hubbard S.S."/>
            <person name="Banfield J.F."/>
        </authorList>
    </citation>
    <scope>NUCLEOTIDE SEQUENCE [LARGE SCALE GENOMIC DNA]</scope>
</reference>
<dbReference type="GO" id="GO:0016020">
    <property type="term" value="C:membrane"/>
    <property type="evidence" value="ECO:0007669"/>
    <property type="project" value="UniProtKB-SubCell"/>
</dbReference>
<dbReference type="AlphaFoldDB" id="A0A1G1Y091"/>
<dbReference type="Pfam" id="PF04932">
    <property type="entry name" value="Wzy_C"/>
    <property type="match status" value="1"/>
</dbReference>
<feature type="transmembrane region" description="Helical" evidence="5">
    <location>
        <begin position="41"/>
        <end position="56"/>
    </location>
</feature>
<feature type="transmembrane region" description="Helical" evidence="5">
    <location>
        <begin position="174"/>
        <end position="192"/>
    </location>
</feature>
<evidence type="ECO:0000256" key="2">
    <source>
        <dbReference type="ARBA" id="ARBA00022692"/>
    </source>
</evidence>
<evidence type="ECO:0000259" key="6">
    <source>
        <dbReference type="Pfam" id="PF04932"/>
    </source>
</evidence>
<feature type="transmembrane region" description="Helical" evidence="5">
    <location>
        <begin position="17"/>
        <end position="36"/>
    </location>
</feature>
<evidence type="ECO:0000256" key="1">
    <source>
        <dbReference type="ARBA" id="ARBA00004141"/>
    </source>
</evidence>